<dbReference type="Pfam" id="PF01464">
    <property type="entry name" value="SLT"/>
    <property type="match status" value="1"/>
</dbReference>
<accession>A0A254TDW4</accession>
<feature type="compositionally biased region" description="Basic and acidic residues" evidence="2">
    <location>
        <begin position="47"/>
        <end position="73"/>
    </location>
</feature>
<dbReference type="InterPro" id="IPR023346">
    <property type="entry name" value="Lysozyme-like_dom_sf"/>
</dbReference>
<keyword evidence="5" id="KW-1185">Reference proteome</keyword>
<evidence type="ECO:0000313" key="5">
    <source>
        <dbReference type="Proteomes" id="UP000197535"/>
    </source>
</evidence>
<organism evidence="4 5">
    <name type="scientific">Noviherbaspirillum denitrificans</name>
    <dbReference type="NCBI Taxonomy" id="1968433"/>
    <lineage>
        <taxon>Bacteria</taxon>
        <taxon>Pseudomonadati</taxon>
        <taxon>Pseudomonadota</taxon>
        <taxon>Betaproteobacteria</taxon>
        <taxon>Burkholderiales</taxon>
        <taxon>Oxalobacteraceae</taxon>
        <taxon>Noviherbaspirillum</taxon>
    </lineage>
</organism>
<comment type="caution">
    <text evidence="4">The sequence shown here is derived from an EMBL/GenBank/DDBJ whole genome shotgun (WGS) entry which is preliminary data.</text>
</comment>
<proteinExistence type="inferred from homology"/>
<dbReference type="PANTHER" id="PTHR37423:SF2">
    <property type="entry name" value="MEMBRANE-BOUND LYTIC MUREIN TRANSGLYCOSYLASE C"/>
    <property type="match status" value="1"/>
</dbReference>
<dbReference type="Gene3D" id="1.10.530.10">
    <property type="match status" value="1"/>
</dbReference>
<protein>
    <recommendedName>
        <fullName evidence="3">Transglycosylase SLT domain-containing protein</fullName>
    </recommendedName>
</protein>
<comment type="similarity">
    <text evidence="1">Belongs to the transglycosylase Slt family.</text>
</comment>
<reference evidence="4 5" key="1">
    <citation type="submission" date="2016-02" db="EMBL/GenBank/DDBJ databases">
        <authorList>
            <person name="Wen L."/>
            <person name="He K."/>
            <person name="Yang H."/>
        </authorList>
    </citation>
    <scope>NUCLEOTIDE SEQUENCE [LARGE SCALE GENOMIC DNA]</scope>
    <source>
        <strain evidence="4 5">TSA40</strain>
    </source>
</reference>
<sequence length="265" mass="27758">MKDSLPGKPAPLASALKDSVGPLPGQDKQAPGGDKPKDPVQGVWQEKYQEAQKRANDAKDPALKAHAEAEAKQIKLTLDAMQGKQPGTGQEGGAPGADGAPGETPPGAPGEGGPTSKAIEEFKPMIEKAAEKAGVPADILAGMLWQESRGNIQAGSVNGGNGLTDQGLMQVNPNKFAELQQTYPELQGKNLSDPETNIQAAAYFLKELKDKFGTWELALRGYNSGENGVDVNNPNATPAGTGDKTYIPKVLHFAQMVQNGEDLPA</sequence>
<dbReference type="EMBL" id="LSTO01000001">
    <property type="protein sequence ID" value="OWW20347.1"/>
    <property type="molecule type" value="Genomic_DNA"/>
</dbReference>
<name>A0A254TDW4_9BURK</name>
<gene>
    <name evidence="4" type="ORF">AYR66_13470</name>
</gene>
<evidence type="ECO:0000259" key="3">
    <source>
        <dbReference type="Pfam" id="PF01464"/>
    </source>
</evidence>
<dbReference type="PANTHER" id="PTHR37423">
    <property type="entry name" value="SOLUBLE LYTIC MUREIN TRANSGLYCOSYLASE-RELATED"/>
    <property type="match status" value="1"/>
</dbReference>
<evidence type="ECO:0000256" key="2">
    <source>
        <dbReference type="SAM" id="MobiDB-lite"/>
    </source>
</evidence>
<evidence type="ECO:0000313" key="4">
    <source>
        <dbReference type="EMBL" id="OWW20347.1"/>
    </source>
</evidence>
<dbReference type="InterPro" id="IPR008258">
    <property type="entry name" value="Transglycosylase_SLT_dom_1"/>
</dbReference>
<dbReference type="SUPFAM" id="SSF53955">
    <property type="entry name" value="Lysozyme-like"/>
    <property type="match status" value="1"/>
</dbReference>
<dbReference type="Proteomes" id="UP000197535">
    <property type="component" value="Unassembled WGS sequence"/>
</dbReference>
<feature type="region of interest" description="Disordered" evidence="2">
    <location>
        <begin position="1"/>
        <end position="117"/>
    </location>
</feature>
<evidence type="ECO:0000256" key="1">
    <source>
        <dbReference type="ARBA" id="ARBA00007734"/>
    </source>
</evidence>
<feature type="domain" description="Transglycosylase SLT" evidence="3">
    <location>
        <begin position="125"/>
        <end position="230"/>
    </location>
</feature>
<dbReference type="CDD" id="cd00254">
    <property type="entry name" value="LT-like"/>
    <property type="match status" value="1"/>
</dbReference>
<dbReference type="AlphaFoldDB" id="A0A254TDW4"/>